<comment type="similarity">
    <text evidence="1 4">Belongs to the plant dirigent protein family.</text>
</comment>
<evidence type="ECO:0000256" key="2">
    <source>
        <dbReference type="ARBA" id="ARBA00011738"/>
    </source>
</evidence>
<evidence type="ECO:0000313" key="6">
    <source>
        <dbReference type="Proteomes" id="UP001210211"/>
    </source>
</evidence>
<sequence>MASKLAPNSFIVLSFFLFLMCITSTESQHIHFFFHDIVTGSNPTVATITPAQKGPPTLFGKTSMMDDKLTEGPDPSSREVGRAQGFYASASLSELGLIQAMNLVFTDGAYKGSALTVLGRNLPGQTTSEMPVIGGTGQFRFARGYAIAKNYKLDYSTGNAIIEYDVYVRS</sequence>
<keyword evidence="4" id="KW-0052">Apoplast</keyword>
<evidence type="ECO:0000256" key="4">
    <source>
        <dbReference type="RuleBase" id="RU363099"/>
    </source>
</evidence>
<protein>
    <recommendedName>
        <fullName evidence="4">Dirigent protein</fullName>
    </recommendedName>
</protein>
<keyword evidence="4" id="KW-0732">Signal</keyword>
<feature type="chain" id="PRO_5041778999" description="Dirigent protein" evidence="4">
    <location>
        <begin position="28"/>
        <end position="170"/>
    </location>
</feature>
<dbReference type="GO" id="GO:0009699">
    <property type="term" value="P:phenylpropanoid biosynthetic process"/>
    <property type="evidence" value="ECO:0007669"/>
    <property type="project" value="UniProtKB-ARBA"/>
</dbReference>
<dbReference type="PANTHER" id="PTHR21495">
    <property type="entry name" value="NUCLEOPORIN-RELATED"/>
    <property type="match status" value="1"/>
</dbReference>
<dbReference type="AlphaFoldDB" id="A0AAD5ZMY3"/>
<evidence type="ECO:0000313" key="5">
    <source>
        <dbReference type="EMBL" id="KAJ3700793.1"/>
    </source>
</evidence>
<dbReference type="GO" id="GO:0048046">
    <property type="term" value="C:apoplast"/>
    <property type="evidence" value="ECO:0007669"/>
    <property type="project" value="UniProtKB-SubCell"/>
</dbReference>
<proteinExistence type="inferred from homology"/>
<dbReference type="Gene3D" id="2.40.480.10">
    <property type="entry name" value="Allene oxide cyclase-like"/>
    <property type="match status" value="1"/>
</dbReference>
<name>A0AAD5ZMY3_9POAL</name>
<dbReference type="Proteomes" id="UP001210211">
    <property type="component" value="Unassembled WGS sequence"/>
</dbReference>
<comment type="caution">
    <text evidence="5">The sequence shown here is derived from an EMBL/GenBank/DDBJ whole genome shotgun (WGS) entry which is preliminary data.</text>
</comment>
<dbReference type="InterPro" id="IPR044859">
    <property type="entry name" value="Allene_oxi_cyc_Dirigent"/>
</dbReference>
<dbReference type="InterPro" id="IPR004265">
    <property type="entry name" value="Dirigent"/>
</dbReference>
<reference evidence="5 6" key="1">
    <citation type="journal article" date="2022" name="Cell">
        <title>Repeat-based holocentromeres influence genome architecture and karyotype evolution.</title>
        <authorList>
            <person name="Hofstatter P.G."/>
            <person name="Thangavel G."/>
            <person name="Lux T."/>
            <person name="Neumann P."/>
            <person name="Vondrak T."/>
            <person name="Novak P."/>
            <person name="Zhang M."/>
            <person name="Costa L."/>
            <person name="Castellani M."/>
            <person name="Scott A."/>
            <person name="Toegelov H."/>
            <person name="Fuchs J."/>
            <person name="Mata-Sucre Y."/>
            <person name="Dias Y."/>
            <person name="Vanzela A.L.L."/>
            <person name="Huettel B."/>
            <person name="Almeida C.C.S."/>
            <person name="Simkova H."/>
            <person name="Souza G."/>
            <person name="Pedrosa-Harand A."/>
            <person name="Macas J."/>
            <person name="Mayer K.F.X."/>
            <person name="Houben A."/>
            <person name="Marques A."/>
        </authorList>
    </citation>
    <scope>NUCLEOTIDE SEQUENCE [LARGE SCALE GENOMIC DNA]</scope>
    <source>
        <strain evidence="5">RhyTen1mFocal</strain>
    </source>
</reference>
<organism evidence="5 6">
    <name type="scientific">Rhynchospora tenuis</name>
    <dbReference type="NCBI Taxonomy" id="198213"/>
    <lineage>
        <taxon>Eukaryota</taxon>
        <taxon>Viridiplantae</taxon>
        <taxon>Streptophyta</taxon>
        <taxon>Embryophyta</taxon>
        <taxon>Tracheophyta</taxon>
        <taxon>Spermatophyta</taxon>
        <taxon>Magnoliopsida</taxon>
        <taxon>Liliopsida</taxon>
        <taxon>Poales</taxon>
        <taxon>Cyperaceae</taxon>
        <taxon>Cyperoideae</taxon>
        <taxon>Rhynchosporeae</taxon>
        <taxon>Rhynchospora</taxon>
    </lineage>
</organism>
<accession>A0AAD5ZMY3</accession>
<comment type="function">
    <text evidence="4">Dirigent proteins impart stereoselectivity on the phenoxy radical-coupling reaction, yielding optically active lignans from two molecules of coniferyl alcohol in the biosynthesis of lignans, flavonolignans, and alkaloids and thus plays a central role in plant secondary metabolism.</text>
</comment>
<comment type="subcellular location">
    <subcellularLocation>
        <location evidence="4">Secreted</location>
        <location evidence="4">Extracellular space</location>
        <location evidence="4">Apoplast</location>
    </subcellularLocation>
</comment>
<evidence type="ECO:0000256" key="3">
    <source>
        <dbReference type="ARBA" id="ARBA00022525"/>
    </source>
</evidence>
<gene>
    <name evidence="5" type="ORF">LUZ61_004498</name>
</gene>
<keyword evidence="3 4" id="KW-0964">Secreted</keyword>
<feature type="signal peptide" evidence="4">
    <location>
        <begin position="1"/>
        <end position="27"/>
    </location>
</feature>
<keyword evidence="6" id="KW-1185">Reference proteome</keyword>
<evidence type="ECO:0000256" key="1">
    <source>
        <dbReference type="ARBA" id="ARBA00010746"/>
    </source>
</evidence>
<dbReference type="EMBL" id="JAMRDG010000001">
    <property type="protein sequence ID" value="KAJ3700793.1"/>
    <property type="molecule type" value="Genomic_DNA"/>
</dbReference>
<dbReference type="Pfam" id="PF03018">
    <property type="entry name" value="Dirigent"/>
    <property type="match status" value="1"/>
</dbReference>
<comment type="subunit">
    <text evidence="2 4">Homodimer.</text>
</comment>